<gene>
    <name evidence="2" type="primary">LOC102804965</name>
</gene>
<evidence type="ECO:0000313" key="1">
    <source>
        <dbReference type="Proteomes" id="UP000694865"/>
    </source>
</evidence>
<dbReference type="RefSeq" id="XP_006816285.1">
    <property type="nucleotide sequence ID" value="XM_006816222.1"/>
</dbReference>
<keyword evidence="1" id="KW-1185">Reference proteome</keyword>
<organism evidence="1 2">
    <name type="scientific">Saccoglossus kowalevskii</name>
    <name type="common">Acorn worm</name>
    <dbReference type="NCBI Taxonomy" id="10224"/>
    <lineage>
        <taxon>Eukaryota</taxon>
        <taxon>Metazoa</taxon>
        <taxon>Hemichordata</taxon>
        <taxon>Enteropneusta</taxon>
        <taxon>Harrimaniidae</taxon>
        <taxon>Saccoglossus</taxon>
    </lineage>
</organism>
<accession>A0ABM0M8E4</accession>
<dbReference type="GeneID" id="102804965"/>
<protein>
    <submittedName>
        <fullName evidence="2">Uncharacterized protein LOC102804965</fullName>
    </submittedName>
</protein>
<sequence length="99" mass="11525">MYVDSQIDKGNFLEALVNYNMLMKKIKMAADHDENNLIRKQLTICQQIIQSTQLNPEDLQLLIHQINVINTQNMDVMQQSQLIDVLWSISFIIVFSRSS</sequence>
<proteinExistence type="predicted"/>
<name>A0ABM0M8E4_SACKO</name>
<reference evidence="2" key="1">
    <citation type="submission" date="2025-08" db="UniProtKB">
        <authorList>
            <consortium name="RefSeq"/>
        </authorList>
    </citation>
    <scope>IDENTIFICATION</scope>
    <source>
        <tissue evidence="2">Testes</tissue>
    </source>
</reference>
<evidence type="ECO:0000313" key="2">
    <source>
        <dbReference type="RefSeq" id="XP_006816285.1"/>
    </source>
</evidence>
<dbReference type="Proteomes" id="UP000694865">
    <property type="component" value="Unplaced"/>
</dbReference>